<gene>
    <name evidence="2" type="ORF">MQC88_12065</name>
</gene>
<accession>A0ABT0A6S0</accession>
<dbReference type="EMBL" id="JALGCL010000005">
    <property type="protein sequence ID" value="MCJ0826678.1"/>
    <property type="molecule type" value="Genomic_DNA"/>
</dbReference>
<evidence type="ECO:0000313" key="3">
    <source>
        <dbReference type="Proteomes" id="UP001165423"/>
    </source>
</evidence>
<sequence length="555" mass="62696">MIAYSPLQRRNSPSLVVAVIALVAIASFWLRTGLDMYPLDDGWVSLSVTDMKFDFLDFFFTNSRELRNLPYIIAKSIEDDGFRAINLILIGIDALTFLGLFRISLFLLPGRTVASFMVAGLSMLFPNDHTMFWLGAFGVNLSYLLLVWGTVVALAAIDRQRPWLHALGLVLLFCGIRTYPGYIFMPLIVVSGFLYKRHGGAGYLRGFARHILPQWLTFAVALAPTVQGMVQGRGREGRVAHFDVQDVVAGYREMFANLLWRWMDDLWPQASWLMAYAFLFALLFIVAVVLLRRAQRRGDQPPLHAFRPFVLAAICLSIVLLCYLPYAVSDIRFDHGRALIACRFGWVLLVVALVDRWQMQFGRPTTARALCAVGVALLTLFGLNRLSNFDARHERSIYQRVMLADLAAALPCPPAETPIVLIVRQDEFSKEKGGKMLVNRPQFLLRALYANDKVKGYTVSNWMLGRHGRIDPSDGTIIYRRRDLGPAPLLLHYSFDSGIRHAAQARFRVGRPYQWTTVHGSPLPASQCHPAPLVRELSRERDGYLDHLGLPTRMP</sequence>
<evidence type="ECO:0000313" key="2">
    <source>
        <dbReference type="EMBL" id="MCJ0826678.1"/>
    </source>
</evidence>
<reference evidence="2 3" key="1">
    <citation type="submission" date="2022-03" db="EMBL/GenBank/DDBJ databases">
        <title>Luteimonas soily sp. nov., a novel bacterium isolated from the soil.</title>
        <authorList>
            <person name="Zhang X."/>
        </authorList>
    </citation>
    <scope>NUCLEOTIDE SEQUENCE [LARGE SCALE GENOMIC DNA]</scope>
    <source>
        <strain evidence="2 3">50</strain>
    </source>
</reference>
<feature type="transmembrane region" description="Helical" evidence="1">
    <location>
        <begin position="84"/>
        <end position="101"/>
    </location>
</feature>
<evidence type="ECO:0000256" key="1">
    <source>
        <dbReference type="SAM" id="Phobius"/>
    </source>
</evidence>
<proteinExistence type="predicted"/>
<protein>
    <recommendedName>
        <fullName evidence="4">Glycosyltransferase RgtA/B/C/D-like domain-containing protein</fullName>
    </recommendedName>
</protein>
<dbReference type="Proteomes" id="UP001165423">
    <property type="component" value="Unassembled WGS sequence"/>
</dbReference>
<keyword evidence="1" id="KW-1133">Transmembrane helix</keyword>
<feature type="transmembrane region" description="Helical" evidence="1">
    <location>
        <begin position="303"/>
        <end position="326"/>
    </location>
</feature>
<name>A0ABT0A6S0_9GAMM</name>
<feature type="transmembrane region" description="Helical" evidence="1">
    <location>
        <begin position="338"/>
        <end position="354"/>
    </location>
</feature>
<feature type="transmembrane region" description="Helical" evidence="1">
    <location>
        <begin position="169"/>
        <end position="195"/>
    </location>
</feature>
<feature type="transmembrane region" description="Helical" evidence="1">
    <location>
        <begin position="12"/>
        <end position="30"/>
    </location>
</feature>
<feature type="transmembrane region" description="Helical" evidence="1">
    <location>
        <begin position="131"/>
        <end position="157"/>
    </location>
</feature>
<keyword evidence="1" id="KW-0472">Membrane</keyword>
<organism evidence="2 3">
    <name type="scientific">Cognatiluteimonas sedimenti</name>
    <dbReference type="NCBI Taxonomy" id="2927791"/>
    <lineage>
        <taxon>Bacteria</taxon>
        <taxon>Pseudomonadati</taxon>
        <taxon>Pseudomonadota</taxon>
        <taxon>Gammaproteobacteria</taxon>
        <taxon>Lysobacterales</taxon>
        <taxon>Lysobacteraceae</taxon>
        <taxon>Cognatiluteimonas</taxon>
    </lineage>
</organism>
<feature type="transmembrane region" description="Helical" evidence="1">
    <location>
        <begin position="366"/>
        <end position="383"/>
    </location>
</feature>
<comment type="caution">
    <text evidence="2">The sequence shown here is derived from an EMBL/GenBank/DDBJ whole genome shotgun (WGS) entry which is preliminary data.</text>
</comment>
<evidence type="ECO:0008006" key="4">
    <source>
        <dbReference type="Google" id="ProtNLM"/>
    </source>
</evidence>
<dbReference type="RefSeq" id="WP_243322415.1">
    <property type="nucleotide sequence ID" value="NZ_JALGCL010000005.1"/>
</dbReference>
<keyword evidence="3" id="KW-1185">Reference proteome</keyword>
<keyword evidence="1" id="KW-0812">Transmembrane</keyword>
<feature type="transmembrane region" description="Helical" evidence="1">
    <location>
        <begin position="270"/>
        <end position="291"/>
    </location>
</feature>